<evidence type="ECO:0000313" key="2">
    <source>
        <dbReference type="EMBL" id="KIF49140.1"/>
    </source>
</evidence>
<comment type="caution">
    <text evidence="2">The sequence shown here is derived from an EMBL/GenBank/DDBJ whole genome shotgun (WGS) entry which is preliminary data.</text>
</comment>
<protein>
    <submittedName>
        <fullName evidence="2">Cupin</fullName>
    </submittedName>
</protein>
<dbReference type="RefSeq" id="WP_009698239.1">
    <property type="nucleotide sequence ID" value="NZ_BAOH01000026.1"/>
</dbReference>
<proteinExistence type="predicted"/>
<accession>A0A0C1YVR8</accession>
<reference evidence="2 3" key="1">
    <citation type="submission" date="2014-07" db="EMBL/GenBank/DDBJ databases">
        <title>Unique and conserved regions in Vibrio harveyi and related species in comparison with the shrimp pathogen Vibrio harveyi CAIM 1792.</title>
        <authorList>
            <person name="Espinoza-Valles I."/>
            <person name="Vora G."/>
            <person name="Leekitcharoenphon P."/>
            <person name="Ussery D."/>
            <person name="Hoj L."/>
            <person name="Gomez-Gil B."/>
        </authorList>
    </citation>
    <scope>NUCLEOTIDE SEQUENCE [LARGE SCALE GENOMIC DNA]</scope>
    <source>
        <strain evidence="3">CAIM 1854 / LMG 25443</strain>
    </source>
</reference>
<dbReference type="InterPro" id="IPR011051">
    <property type="entry name" value="RmlC_Cupin_sf"/>
</dbReference>
<dbReference type="Pfam" id="PF07883">
    <property type="entry name" value="Cupin_2"/>
    <property type="match status" value="1"/>
</dbReference>
<evidence type="ECO:0000259" key="1">
    <source>
        <dbReference type="Pfam" id="PF07883"/>
    </source>
</evidence>
<evidence type="ECO:0000313" key="3">
    <source>
        <dbReference type="Proteomes" id="UP000031586"/>
    </source>
</evidence>
<dbReference type="InterPro" id="IPR013096">
    <property type="entry name" value="Cupin_2"/>
</dbReference>
<dbReference type="CDD" id="cd02230">
    <property type="entry name" value="cupin_HP0902-like"/>
    <property type="match status" value="1"/>
</dbReference>
<dbReference type="AlphaFoldDB" id="A0A0C1YVR8"/>
<dbReference type="Proteomes" id="UP000031586">
    <property type="component" value="Unassembled WGS sequence"/>
</dbReference>
<dbReference type="PATRIC" id="fig|1229493.5.peg.4836"/>
<feature type="domain" description="Cupin type-2" evidence="1">
    <location>
        <begin position="37"/>
        <end position="99"/>
    </location>
</feature>
<gene>
    <name evidence="2" type="ORF">H735_26300</name>
</gene>
<name>A0A0C1YVR8_9VIBR</name>
<dbReference type="EMBL" id="JPRD01000057">
    <property type="protein sequence ID" value="KIF49140.1"/>
    <property type="molecule type" value="Genomic_DNA"/>
</dbReference>
<dbReference type="PANTHER" id="PTHR37694:SF1">
    <property type="entry name" value="SLR8022 PROTEIN"/>
    <property type="match status" value="1"/>
</dbReference>
<dbReference type="SUPFAM" id="SSF51182">
    <property type="entry name" value="RmlC-like cupins"/>
    <property type="match status" value="1"/>
</dbReference>
<organism evidence="2 3">
    <name type="scientific">Vibrio owensii CAIM 1854 = LMG 25443</name>
    <dbReference type="NCBI Taxonomy" id="1229493"/>
    <lineage>
        <taxon>Bacteria</taxon>
        <taxon>Pseudomonadati</taxon>
        <taxon>Pseudomonadota</taxon>
        <taxon>Gammaproteobacteria</taxon>
        <taxon>Vibrionales</taxon>
        <taxon>Vibrionaceae</taxon>
        <taxon>Vibrio</taxon>
    </lineage>
</organism>
<dbReference type="Gene3D" id="2.60.120.10">
    <property type="entry name" value="Jelly Rolls"/>
    <property type="match status" value="1"/>
</dbReference>
<dbReference type="InterPro" id="IPR014710">
    <property type="entry name" value="RmlC-like_jellyroll"/>
</dbReference>
<dbReference type="PANTHER" id="PTHR37694">
    <property type="entry name" value="SLR8022 PROTEIN"/>
    <property type="match status" value="1"/>
</dbReference>
<sequence length="107" mass="11957">MFEYTLYEDLASEVDIPKAGITSCPVYKSERLRGVIFGFAEGEEMSEHTAAVPAIAQILEGECTFTLEEEAKELKAGAWLLMDAHLPHSIIAKTPLKLMLYLLREPK</sequence>